<dbReference type="RefSeq" id="WP_258981748.1">
    <property type="nucleotide sequence ID" value="NZ_JARZAK010000007.1"/>
</dbReference>
<evidence type="ECO:0000313" key="2">
    <source>
        <dbReference type="EMBL" id="MDY7258670.1"/>
    </source>
</evidence>
<protein>
    <submittedName>
        <fullName evidence="2">DUF4065 domain-containing protein</fullName>
    </submittedName>
</protein>
<evidence type="ECO:0000313" key="3">
    <source>
        <dbReference type="Proteomes" id="UP001292913"/>
    </source>
</evidence>
<dbReference type="Proteomes" id="UP001292913">
    <property type="component" value="Unassembled WGS sequence"/>
</dbReference>
<dbReference type="Pfam" id="PF13274">
    <property type="entry name" value="SocA_Panacea"/>
    <property type="match status" value="1"/>
</dbReference>
<reference evidence="2 3" key="1">
    <citation type="submission" date="2023-04" db="EMBL/GenBank/DDBJ databases">
        <title>Bacteroides pacosi sp. nov., isolated from the fecal material of an alpaca.</title>
        <authorList>
            <person name="Miller S."/>
            <person name="Hendry M."/>
            <person name="King J."/>
            <person name="Sankaranarayanan K."/>
            <person name="Lawson P.A."/>
        </authorList>
    </citation>
    <scope>NUCLEOTIDE SEQUENCE [LARGE SCALE GENOMIC DNA]</scope>
    <source>
        <strain evidence="2 3">A2-P53</strain>
    </source>
</reference>
<dbReference type="InterPro" id="IPR025272">
    <property type="entry name" value="SocA_Panacea"/>
</dbReference>
<evidence type="ECO:0000259" key="1">
    <source>
        <dbReference type="Pfam" id="PF13274"/>
    </source>
</evidence>
<proteinExistence type="predicted"/>
<gene>
    <name evidence="2" type="ORF">QHG74_13210</name>
</gene>
<accession>A0ABU5HRQ3</accession>
<name>A0ABU5HRQ3_9BACE</name>
<comment type="caution">
    <text evidence="2">The sequence shown here is derived from an EMBL/GenBank/DDBJ whole genome shotgun (WGS) entry which is preliminary data.</text>
</comment>
<feature type="domain" description="Antitoxin SocA-like Panacea" evidence="1">
    <location>
        <begin position="52"/>
        <end position="151"/>
    </location>
</feature>
<keyword evidence="3" id="KW-1185">Reference proteome</keyword>
<organism evidence="2 3">
    <name type="scientific">Bacteroides vicugnae</name>
    <dbReference type="NCBI Taxonomy" id="3037989"/>
    <lineage>
        <taxon>Bacteria</taxon>
        <taxon>Pseudomonadati</taxon>
        <taxon>Bacteroidota</taxon>
        <taxon>Bacteroidia</taxon>
        <taxon>Bacteroidales</taxon>
        <taxon>Bacteroidaceae</taxon>
        <taxon>Bacteroides</taxon>
    </lineage>
</organism>
<sequence length="183" mass="21311">MQRIKYITHFNCFNLQKKGGNMRVTSSLQKIDSIMLSNYILKHYGPMSHLKLQKLLFYCDAYHLSYFDQELISDKFEAWVHGPVSRKVFDSLKDKSLLYSDIEYINNGEDVDKEFTSLSSLQQELLKDILSNLSTWTGTELEASTHSEKPWLEARIGYGEADRCHVLISKDTTRVFYKKDLHG</sequence>
<dbReference type="EMBL" id="JARZAK010000007">
    <property type="protein sequence ID" value="MDY7258670.1"/>
    <property type="molecule type" value="Genomic_DNA"/>
</dbReference>